<keyword evidence="3" id="KW-1185">Reference proteome</keyword>
<evidence type="ECO:0000256" key="1">
    <source>
        <dbReference type="SAM" id="MobiDB-lite"/>
    </source>
</evidence>
<proteinExistence type="predicted"/>
<gene>
    <name evidence="2" type="ORF">J1N35_018017</name>
</gene>
<comment type="caution">
    <text evidence="2">The sequence shown here is derived from an EMBL/GenBank/DDBJ whole genome shotgun (WGS) entry which is preliminary data.</text>
</comment>
<dbReference type="EMBL" id="JAIQCV010000006">
    <property type="protein sequence ID" value="KAH1090760.1"/>
    <property type="molecule type" value="Genomic_DNA"/>
</dbReference>
<feature type="region of interest" description="Disordered" evidence="1">
    <location>
        <begin position="38"/>
        <end position="71"/>
    </location>
</feature>
<protein>
    <submittedName>
        <fullName evidence="2">Uncharacterized protein</fullName>
    </submittedName>
</protein>
<dbReference type="AlphaFoldDB" id="A0A9D4A6P1"/>
<evidence type="ECO:0000313" key="2">
    <source>
        <dbReference type="EMBL" id="KAH1090760.1"/>
    </source>
</evidence>
<dbReference type="Proteomes" id="UP000828251">
    <property type="component" value="Unassembled WGS sequence"/>
</dbReference>
<name>A0A9D4A6P1_9ROSI</name>
<sequence length="71" mass="8361">MIVIVTMVIHNFIRKYVCQNDADFMEYENIDSAYDNIIDPEDMQDRESDDNDNDGESNNLSDYELELTEMT</sequence>
<accession>A0A9D4A6P1</accession>
<feature type="compositionally biased region" description="Acidic residues" evidence="1">
    <location>
        <begin position="38"/>
        <end position="55"/>
    </location>
</feature>
<organism evidence="2 3">
    <name type="scientific">Gossypium stocksii</name>
    <dbReference type="NCBI Taxonomy" id="47602"/>
    <lineage>
        <taxon>Eukaryota</taxon>
        <taxon>Viridiplantae</taxon>
        <taxon>Streptophyta</taxon>
        <taxon>Embryophyta</taxon>
        <taxon>Tracheophyta</taxon>
        <taxon>Spermatophyta</taxon>
        <taxon>Magnoliopsida</taxon>
        <taxon>eudicotyledons</taxon>
        <taxon>Gunneridae</taxon>
        <taxon>Pentapetalae</taxon>
        <taxon>rosids</taxon>
        <taxon>malvids</taxon>
        <taxon>Malvales</taxon>
        <taxon>Malvaceae</taxon>
        <taxon>Malvoideae</taxon>
        <taxon>Gossypium</taxon>
    </lineage>
</organism>
<evidence type="ECO:0000313" key="3">
    <source>
        <dbReference type="Proteomes" id="UP000828251"/>
    </source>
</evidence>
<reference evidence="2 3" key="1">
    <citation type="journal article" date="2021" name="Plant Biotechnol. J.">
        <title>Multi-omics assisted identification of the key and species-specific regulatory components of drought-tolerant mechanisms in Gossypium stocksii.</title>
        <authorList>
            <person name="Yu D."/>
            <person name="Ke L."/>
            <person name="Zhang D."/>
            <person name="Wu Y."/>
            <person name="Sun Y."/>
            <person name="Mei J."/>
            <person name="Sun J."/>
            <person name="Sun Y."/>
        </authorList>
    </citation>
    <scope>NUCLEOTIDE SEQUENCE [LARGE SCALE GENOMIC DNA]</scope>
    <source>
        <strain evidence="3">cv. E1</strain>
        <tissue evidence="2">Leaf</tissue>
    </source>
</reference>